<accession>A0AAV7HBC7</accession>
<gene>
    <name evidence="2" type="ORF">IEQ34_000842</name>
</gene>
<dbReference type="Proteomes" id="UP000775213">
    <property type="component" value="Unassembled WGS sequence"/>
</dbReference>
<feature type="region of interest" description="Disordered" evidence="1">
    <location>
        <begin position="71"/>
        <end position="92"/>
    </location>
</feature>
<evidence type="ECO:0000313" key="3">
    <source>
        <dbReference type="Proteomes" id="UP000775213"/>
    </source>
</evidence>
<reference evidence="2 3" key="1">
    <citation type="journal article" date="2021" name="Hortic Res">
        <title>Chromosome-scale assembly of the Dendrobium chrysotoxum genome enhances the understanding of orchid evolution.</title>
        <authorList>
            <person name="Zhang Y."/>
            <person name="Zhang G.Q."/>
            <person name="Zhang D."/>
            <person name="Liu X.D."/>
            <person name="Xu X.Y."/>
            <person name="Sun W.H."/>
            <person name="Yu X."/>
            <person name="Zhu X."/>
            <person name="Wang Z.W."/>
            <person name="Zhao X."/>
            <person name="Zhong W.Y."/>
            <person name="Chen H."/>
            <person name="Yin W.L."/>
            <person name="Huang T."/>
            <person name="Niu S.C."/>
            <person name="Liu Z.J."/>
        </authorList>
    </citation>
    <scope>NUCLEOTIDE SEQUENCE [LARGE SCALE GENOMIC DNA]</scope>
    <source>
        <strain evidence="2">Lindl</strain>
    </source>
</reference>
<sequence length="92" mass="10010">MVALVARRELCSGGNLLVFVFSEDVEAIVVDSDAIVRVAGRDGDLKVRGEEICVGGEAELVDRGVLDQEFGLSGTENEPYYEDDEQDEDDEA</sequence>
<comment type="caution">
    <text evidence="2">The sequence shown here is derived from an EMBL/GenBank/DDBJ whole genome shotgun (WGS) entry which is preliminary data.</text>
</comment>
<evidence type="ECO:0000313" key="2">
    <source>
        <dbReference type="EMBL" id="KAH0471119.1"/>
    </source>
</evidence>
<name>A0AAV7HBC7_DENCH</name>
<keyword evidence="3" id="KW-1185">Reference proteome</keyword>
<dbReference type="EMBL" id="JAGFBR010000001">
    <property type="protein sequence ID" value="KAH0471119.1"/>
    <property type="molecule type" value="Genomic_DNA"/>
</dbReference>
<protein>
    <submittedName>
        <fullName evidence="2">Uncharacterized protein</fullName>
    </submittedName>
</protein>
<evidence type="ECO:0000256" key="1">
    <source>
        <dbReference type="SAM" id="MobiDB-lite"/>
    </source>
</evidence>
<dbReference type="AlphaFoldDB" id="A0AAV7HBC7"/>
<organism evidence="2 3">
    <name type="scientific">Dendrobium chrysotoxum</name>
    <name type="common">Orchid</name>
    <dbReference type="NCBI Taxonomy" id="161865"/>
    <lineage>
        <taxon>Eukaryota</taxon>
        <taxon>Viridiplantae</taxon>
        <taxon>Streptophyta</taxon>
        <taxon>Embryophyta</taxon>
        <taxon>Tracheophyta</taxon>
        <taxon>Spermatophyta</taxon>
        <taxon>Magnoliopsida</taxon>
        <taxon>Liliopsida</taxon>
        <taxon>Asparagales</taxon>
        <taxon>Orchidaceae</taxon>
        <taxon>Epidendroideae</taxon>
        <taxon>Malaxideae</taxon>
        <taxon>Dendrobiinae</taxon>
        <taxon>Dendrobium</taxon>
    </lineage>
</organism>
<feature type="compositionally biased region" description="Acidic residues" evidence="1">
    <location>
        <begin position="79"/>
        <end position="92"/>
    </location>
</feature>
<proteinExistence type="predicted"/>